<sequence>MLKAGDIVKAVLAGIPLSHVCIILEDEPKTGHVKCLPICNFTGSEVPPREYSIDISEFDLPNHWFEDKKPQTWLRCNEIDCVHSINVDRKNKLGNIIESFPLLWSKVCAAVHDCPIAEKLSKACDCDYKIFEKQIKLGKKEKSNCGCKN</sequence>
<dbReference type="Proteomes" id="UP001623852">
    <property type="component" value="Chromosome"/>
</dbReference>
<accession>A0ABZ2UAL0</accession>
<evidence type="ECO:0000313" key="1">
    <source>
        <dbReference type="EMBL" id="WYZ17841.1"/>
    </source>
</evidence>
<evidence type="ECO:0000313" key="2">
    <source>
        <dbReference type="Proteomes" id="UP001623852"/>
    </source>
</evidence>
<dbReference type="RefSeq" id="WP_406842993.1">
    <property type="nucleotide sequence ID" value="NZ_CP150845.1"/>
</dbReference>
<dbReference type="EMBL" id="CP150845">
    <property type="protein sequence ID" value="WYZ17841.1"/>
    <property type="molecule type" value="Genomic_DNA"/>
</dbReference>
<organism evidence="1 2">
    <name type="scientific">Flavobacterium soyae</name>
    <dbReference type="NCBI Taxonomy" id="2903098"/>
    <lineage>
        <taxon>Bacteria</taxon>
        <taxon>Pseudomonadati</taxon>
        <taxon>Bacteroidota</taxon>
        <taxon>Flavobacteriia</taxon>
        <taxon>Flavobacteriales</taxon>
        <taxon>Flavobacteriaceae</taxon>
        <taxon>Flavobacterium</taxon>
    </lineage>
</organism>
<name>A0ABZ2UAL0_9FLAO</name>
<protein>
    <submittedName>
        <fullName evidence="1">Uncharacterized protein</fullName>
    </submittedName>
</protein>
<proteinExistence type="predicted"/>
<keyword evidence="2" id="KW-1185">Reference proteome</keyword>
<gene>
    <name evidence="1" type="ORF">AABD74_11800</name>
</gene>
<reference evidence="1 2" key="1">
    <citation type="submission" date="2024-03" db="EMBL/GenBank/DDBJ databases">
        <title>Flavobacterium soyae.</title>
        <authorList>
            <person name="Zheng W."/>
        </authorList>
    </citation>
    <scope>NUCLEOTIDE SEQUENCE [LARGE SCALE GENOMIC DNA]</scope>
    <source>
        <strain evidence="1 2">55</strain>
    </source>
</reference>